<protein>
    <recommendedName>
        <fullName evidence="10">Short-chain dehydrogenase/reductase 3</fullName>
    </recommendedName>
    <alternativeName>
        <fullName evidence="11">Retinal short-chain dehydrogenase/reductase 1</fullName>
    </alternativeName>
</protein>
<evidence type="ECO:0000256" key="2">
    <source>
        <dbReference type="ARBA" id="ARBA00006484"/>
    </source>
</evidence>
<dbReference type="SUPFAM" id="SSF51735">
    <property type="entry name" value="NAD(P)-binding Rossmann-fold domains"/>
    <property type="match status" value="1"/>
</dbReference>
<evidence type="ECO:0000256" key="10">
    <source>
        <dbReference type="ARBA" id="ARBA00068717"/>
    </source>
</evidence>
<comment type="function">
    <text evidence="9">Catalyzes the reduction of all-trans-retinal to all-trans-retinol in the presence of NADPH.</text>
</comment>
<evidence type="ECO:0000259" key="14">
    <source>
        <dbReference type="SMART" id="SM00822"/>
    </source>
</evidence>
<feature type="transmembrane region" description="Helical" evidence="13">
    <location>
        <begin position="12"/>
        <end position="32"/>
    </location>
</feature>
<evidence type="ECO:0000256" key="7">
    <source>
        <dbReference type="ARBA" id="ARBA00023098"/>
    </source>
</evidence>
<dbReference type="OMA" id="DQIQMSL"/>
<comment type="similarity">
    <text evidence="2 12">Belongs to the short-chain dehydrogenases/reductases (SDR) family.</text>
</comment>
<sequence length="311" mass="34321">MTTDSKSDAINNIVHFFLILYHWIVGIILTLVPRSLRYKDVKDQTVLITGGGSGLGRALACRFAGLGCRIVIWDINAAGMSETAARVKKLGAPVFTFQVDISDRQAVYETAARTKQIAGPISMVINNAGIVTGKRFIDLKDEDIDKTMAVNCTSNFWIIKSFLPDMMKVNKGHIVTISSVAGLSGGPRLADYCASKFGSCGIDESLRYEMKTEGYDGIHCTVVCPWFINTGMFDGVKTKYMGLLEQDYVADEIVSGILVNQEIIVVPRLIYFLLFIKSFLPTQSSYYIIKLIGGDTAMMTFHGRHNKVKQG</sequence>
<proteinExistence type="inferred from homology"/>
<reference evidence="16" key="1">
    <citation type="submission" date="2011-08" db="EMBL/GenBank/DDBJ databases">
        <authorList>
            <person name="Rombauts S."/>
        </authorList>
    </citation>
    <scope>NUCLEOTIDE SEQUENCE</scope>
    <source>
        <strain evidence="16">London</strain>
    </source>
</reference>
<keyword evidence="16" id="KW-1185">Reference proteome</keyword>
<gene>
    <name evidence="15" type="primary">107371655</name>
</gene>
<dbReference type="Proteomes" id="UP000015104">
    <property type="component" value="Unassembled WGS sequence"/>
</dbReference>
<dbReference type="AlphaFoldDB" id="T1JY51"/>
<keyword evidence="6" id="KW-0560">Oxidoreductase</keyword>
<dbReference type="HOGENOM" id="CLU_010194_2_5_1"/>
<organism evidence="15 16">
    <name type="scientific">Tetranychus urticae</name>
    <name type="common">Two-spotted spider mite</name>
    <dbReference type="NCBI Taxonomy" id="32264"/>
    <lineage>
        <taxon>Eukaryota</taxon>
        <taxon>Metazoa</taxon>
        <taxon>Ecdysozoa</taxon>
        <taxon>Arthropoda</taxon>
        <taxon>Chelicerata</taxon>
        <taxon>Arachnida</taxon>
        <taxon>Acari</taxon>
        <taxon>Acariformes</taxon>
        <taxon>Trombidiformes</taxon>
        <taxon>Prostigmata</taxon>
        <taxon>Eleutherengona</taxon>
        <taxon>Raphignathae</taxon>
        <taxon>Tetranychoidea</taxon>
        <taxon>Tetranychidae</taxon>
        <taxon>Tetranychus</taxon>
    </lineage>
</organism>
<evidence type="ECO:0000256" key="4">
    <source>
        <dbReference type="ARBA" id="ARBA00022857"/>
    </source>
</evidence>
<dbReference type="InterPro" id="IPR002347">
    <property type="entry name" value="SDR_fam"/>
</dbReference>
<dbReference type="EnsemblMetazoa" id="tetur02g14370.1">
    <property type="protein sequence ID" value="tetur02g14370.1"/>
    <property type="gene ID" value="tetur02g14370"/>
</dbReference>
<dbReference type="InterPro" id="IPR057326">
    <property type="entry name" value="KR_dom"/>
</dbReference>
<accession>T1JY51</accession>
<dbReference type="Gene3D" id="3.40.50.720">
    <property type="entry name" value="NAD(P)-binding Rossmann-like Domain"/>
    <property type="match status" value="1"/>
</dbReference>
<dbReference type="KEGG" id="tut:107371655"/>
<dbReference type="PRINTS" id="PR00080">
    <property type="entry name" value="SDRFAMILY"/>
</dbReference>
<dbReference type="GO" id="GO:0016020">
    <property type="term" value="C:membrane"/>
    <property type="evidence" value="ECO:0007669"/>
    <property type="project" value="UniProtKB-SubCell"/>
</dbReference>
<comment type="subcellular location">
    <subcellularLocation>
        <location evidence="1">Membrane</location>
        <topology evidence="1">Multi-pass membrane protein</topology>
    </subcellularLocation>
</comment>
<dbReference type="EMBL" id="CAEY01000844">
    <property type="status" value="NOT_ANNOTATED_CDS"/>
    <property type="molecule type" value="Genomic_DNA"/>
</dbReference>
<evidence type="ECO:0000256" key="5">
    <source>
        <dbReference type="ARBA" id="ARBA00022989"/>
    </source>
</evidence>
<dbReference type="eggNOG" id="KOG1201">
    <property type="taxonomic scope" value="Eukaryota"/>
</dbReference>
<evidence type="ECO:0000256" key="3">
    <source>
        <dbReference type="ARBA" id="ARBA00022692"/>
    </source>
</evidence>
<dbReference type="InterPro" id="IPR036291">
    <property type="entry name" value="NAD(P)-bd_dom_sf"/>
</dbReference>
<dbReference type="Pfam" id="PF00106">
    <property type="entry name" value="adh_short"/>
    <property type="match status" value="1"/>
</dbReference>
<keyword evidence="5 13" id="KW-1133">Transmembrane helix</keyword>
<name>T1JY51_TETUR</name>
<evidence type="ECO:0000256" key="9">
    <source>
        <dbReference type="ARBA" id="ARBA00059620"/>
    </source>
</evidence>
<dbReference type="EMBL" id="CAEY01000843">
    <property type="status" value="NOT_ANNOTATED_CDS"/>
    <property type="molecule type" value="Genomic_DNA"/>
</dbReference>
<dbReference type="CDD" id="cd05339">
    <property type="entry name" value="17beta-HSDXI-like_SDR_c"/>
    <property type="match status" value="1"/>
</dbReference>
<dbReference type="SMART" id="SM00822">
    <property type="entry name" value="PKS_KR"/>
    <property type="match status" value="1"/>
</dbReference>
<keyword evidence="8 13" id="KW-0472">Membrane</keyword>
<keyword evidence="3 13" id="KW-0812">Transmembrane</keyword>
<reference evidence="15" key="2">
    <citation type="submission" date="2015-06" db="UniProtKB">
        <authorList>
            <consortium name="EnsemblMetazoa"/>
        </authorList>
    </citation>
    <scope>IDENTIFICATION</scope>
</reference>
<evidence type="ECO:0000256" key="13">
    <source>
        <dbReference type="SAM" id="Phobius"/>
    </source>
</evidence>
<dbReference type="GO" id="GO:0052650">
    <property type="term" value="F:all-trans-retinol dehydrogenase (NADP+) activity"/>
    <property type="evidence" value="ECO:0007669"/>
    <property type="project" value="UniProtKB-ARBA"/>
</dbReference>
<dbReference type="FunFam" id="3.40.50.720:FF:000131">
    <property type="entry name" value="Short-chain dehydrogenase/reductase 3"/>
    <property type="match status" value="1"/>
</dbReference>
<dbReference type="PRINTS" id="PR00081">
    <property type="entry name" value="GDHRDH"/>
</dbReference>
<dbReference type="OrthoDB" id="10253736at2759"/>
<evidence type="ECO:0000256" key="8">
    <source>
        <dbReference type="ARBA" id="ARBA00023136"/>
    </source>
</evidence>
<keyword evidence="7" id="KW-0443">Lipid metabolism</keyword>
<evidence type="ECO:0000313" key="16">
    <source>
        <dbReference type="Proteomes" id="UP000015104"/>
    </source>
</evidence>
<evidence type="ECO:0000313" key="15">
    <source>
        <dbReference type="EnsemblMetazoa" id="tetur02g14370.1"/>
    </source>
</evidence>
<evidence type="ECO:0000256" key="1">
    <source>
        <dbReference type="ARBA" id="ARBA00004141"/>
    </source>
</evidence>
<dbReference type="PANTHER" id="PTHR24322:SF736">
    <property type="entry name" value="RETINOL DEHYDROGENASE 10"/>
    <property type="match status" value="1"/>
</dbReference>
<evidence type="ECO:0000256" key="11">
    <source>
        <dbReference type="ARBA" id="ARBA00082544"/>
    </source>
</evidence>
<feature type="domain" description="Ketoreductase" evidence="14">
    <location>
        <begin position="44"/>
        <end position="236"/>
    </location>
</feature>
<keyword evidence="4" id="KW-0521">NADP</keyword>
<evidence type="ECO:0000256" key="6">
    <source>
        <dbReference type="ARBA" id="ARBA00023002"/>
    </source>
</evidence>
<dbReference type="STRING" id="32264.T1JY51"/>
<evidence type="ECO:0000256" key="12">
    <source>
        <dbReference type="RuleBase" id="RU000363"/>
    </source>
</evidence>
<dbReference type="PANTHER" id="PTHR24322">
    <property type="entry name" value="PKSB"/>
    <property type="match status" value="1"/>
</dbReference>